<sequence length="461" mass="51734">MLDAILVRLDDGAWWGPPMLKRGLASCSLVCRHWAKAIRPMLFARITLRNADEVEQLLAFLAAPALLGQTVRSYVRSLHMIEDSASQACIPWSHQISLYLPRFSPEVSVYWTFEGLVAEGTDSVPSFQCPRLPRRLPLQTCQFRHVTLSHLRLPSVRSLADLVKDLPPTALRLLDVTFASEDPDLLPLQQSWPFRFQPLLRELHITRCFKGSAGLVMWLQISCLLFAGKKYSPPNDDVQTSMLSFLHLCVSLHGRQDSMSDLKANILPLLREDDLEHINGWNYHYTLNDIASLYIRTEDGIQPCIESASITCPHLDDAVLTGLDRLPSTFLDTAYSEPYPTSIDLRFKSPASCRPLLAAILDARVFTAPSAFVLRRFRVSHPDSLGYTVAEILSAPRIVGEGELCVALTTAQRVEWVLRQGYSANFVRFDKRDEYLRELQDAAREAGMVGAMDAGVVRVGS</sequence>
<comment type="caution">
    <text evidence="1">The sequence shown here is derived from an EMBL/GenBank/DDBJ whole genome shotgun (WGS) entry which is preliminary data.</text>
</comment>
<dbReference type="AlphaFoldDB" id="A0A9P3GGL8"/>
<evidence type="ECO:0000313" key="1">
    <source>
        <dbReference type="EMBL" id="GJE95628.1"/>
    </source>
</evidence>
<protein>
    <submittedName>
        <fullName evidence="1">Uncharacterized protein</fullName>
    </submittedName>
</protein>
<dbReference type="EMBL" id="BPQB01000050">
    <property type="protein sequence ID" value="GJE95628.1"/>
    <property type="molecule type" value="Genomic_DNA"/>
</dbReference>
<name>A0A9P3GGL8_9APHY</name>
<proteinExistence type="predicted"/>
<organism evidence="1 2">
    <name type="scientific">Phanerochaete sordida</name>
    <dbReference type="NCBI Taxonomy" id="48140"/>
    <lineage>
        <taxon>Eukaryota</taxon>
        <taxon>Fungi</taxon>
        <taxon>Dikarya</taxon>
        <taxon>Basidiomycota</taxon>
        <taxon>Agaricomycotina</taxon>
        <taxon>Agaricomycetes</taxon>
        <taxon>Polyporales</taxon>
        <taxon>Phanerochaetaceae</taxon>
        <taxon>Phanerochaete</taxon>
    </lineage>
</organism>
<accession>A0A9P3GGL8</accession>
<dbReference type="Proteomes" id="UP000703269">
    <property type="component" value="Unassembled WGS sequence"/>
</dbReference>
<reference evidence="1 2" key="1">
    <citation type="submission" date="2021-08" db="EMBL/GenBank/DDBJ databases">
        <title>Draft Genome Sequence of Phanerochaete sordida strain YK-624.</title>
        <authorList>
            <person name="Mori T."/>
            <person name="Dohra H."/>
            <person name="Suzuki T."/>
            <person name="Kawagishi H."/>
            <person name="Hirai H."/>
        </authorList>
    </citation>
    <scope>NUCLEOTIDE SEQUENCE [LARGE SCALE GENOMIC DNA]</scope>
    <source>
        <strain evidence="1 2">YK-624</strain>
    </source>
</reference>
<keyword evidence="2" id="KW-1185">Reference proteome</keyword>
<evidence type="ECO:0000313" key="2">
    <source>
        <dbReference type="Proteomes" id="UP000703269"/>
    </source>
</evidence>
<gene>
    <name evidence="1" type="ORF">PsYK624_118140</name>
</gene>